<dbReference type="eggNOG" id="COG3385">
    <property type="taxonomic scope" value="Bacteria"/>
</dbReference>
<feature type="region of interest" description="Disordered" evidence="1">
    <location>
        <begin position="1"/>
        <end position="22"/>
    </location>
</feature>
<comment type="caution">
    <text evidence="3">The sequence shown here is derived from an EMBL/GenBank/DDBJ whole genome shotgun (WGS) entry which is preliminary data.</text>
</comment>
<gene>
    <name evidence="3" type="ORF">BACCOP_04366</name>
</gene>
<name>B3JQX7_9BACT</name>
<evidence type="ECO:0000259" key="2">
    <source>
        <dbReference type="Pfam" id="PF01609"/>
    </source>
</evidence>
<dbReference type="STRING" id="470145.BACCOP_04366"/>
<dbReference type="InterPro" id="IPR002559">
    <property type="entry name" value="Transposase_11"/>
</dbReference>
<sequence>FSLHGEEGKRRAKPTGAYPRSRQTHVIPRNVLRMSVLLNVASEYLQSKIETAISMLKRSIIEGVRFDYLLVDSWFTCTELLKFIVSRHFGCHLIGMIKMGKIKYETALGTKTAPELIKVLQKTKNLKYSRSIGYYTATISAKISGIKVNLFFYRKGKNGNWNALLTSDLKLDAKEAFRLYSRRWVIEVAHKEMKQNLKLGKNQCRDFAGQIAGISLCVLQYNILSYVKRNESYEAIGGLFAEITKNSVELSVAEKIWLLIVEVISVIAEALNCDAMALTEQVISNDKQIKAVKMAFDKLAVAA</sequence>
<evidence type="ECO:0000313" key="3">
    <source>
        <dbReference type="EMBL" id="EDU98634.1"/>
    </source>
</evidence>
<reference evidence="3 4" key="1">
    <citation type="submission" date="2008-04" db="EMBL/GenBank/DDBJ databases">
        <title>Draft genome sequence of Bacteroides coprocola (DSM 17136).</title>
        <authorList>
            <person name="Sudarsanam P."/>
            <person name="Ley R."/>
            <person name="Guruge J."/>
            <person name="Turnbaugh P.J."/>
            <person name="Mahowald M."/>
            <person name="Liep D."/>
            <person name="Gordon J."/>
        </authorList>
    </citation>
    <scope>NUCLEOTIDE SEQUENCE [LARGE SCALE GENOMIC DNA]</scope>
    <source>
        <strain evidence="3 4">DSM 17136</strain>
    </source>
</reference>
<dbReference type="InterPro" id="IPR012337">
    <property type="entry name" value="RNaseH-like_sf"/>
</dbReference>
<protein>
    <submittedName>
        <fullName evidence="3">Transposase, IS4 family</fullName>
    </submittedName>
</protein>
<reference evidence="3 4" key="2">
    <citation type="submission" date="2008-04" db="EMBL/GenBank/DDBJ databases">
        <authorList>
            <person name="Fulton L."/>
            <person name="Clifton S."/>
            <person name="Fulton B."/>
            <person name="Xu J."/>
            <person name="Minx P."/>
            <person name="Pepin K.H."/>
            <person name="Johnson M."/>
            <person name="Thiruvilangam P."/>
            <person name="Bhonagiri V."/>
            <person name="Nash W.E."/>
            <person name="Mardis E.R."/>
            <person name="Wilson R.K."/>
        </authorList>
    </citation>
    <scope>NUCLEOTIDE SEQUENCE [LARGE SCALE GENOMIC DNA]</scope>
    <source>
        <strain evidence="3 4">DSM 17136</strain>
    </source>
</reference>
<accession>B3JQX7</accession>
<evidence type="ECO:0000256" key="1">
    <source>
        <dbReference type="SAM" id="MobiDB-lite"/>
    </source>
</evidence>
<dbReference type="RefSeq" id="WP_007567169.1">
    <property type="nucleotide sequence ID" value="NZ_DS981460.1"/>
</dbReference>
<dbReference type="GO" id="GO:0004803">
    <property type="term" value="F:transposase activity"/>
    <property type="evidence" value="ECO:0007669"/>
    <property type="project" value="InterPro"/>
</dbReference>
<feature type="domain" description="Transposase IS4-like" evidence="2">
    <location>
        <begin position="56"/>
        <end position="223"/>
    </location>
</feature>
<organism evidence="3 4">
    <name type="scientific">Phocaeicola coprocola DSM 17136</name>
    <dbReference type="NCBI Taxonomy" id="470145"/>
    <lineage>
        <taxon>Bacteria</taxon>
        <taxon>Pseudomonadati</taxon>
        <taxon>Bacteroidota</taxon>
        <taxon>Bacteroidia</taxon>
        <taxon>Bacteroidales</taxon>
        <taxon>Bacteroidaceae</taxon>
        <taxon>Phocaeicola</taxon>
    </lineage>
</organism>
<dbReference type="HOGENOM" id="CLU_916738_0_0_10"/>
<dbReference type="GO" id="GO:0006313">
    <property type="term" value="P:DNA transposition"/>
    <property type="evidence" value="ECO:0007669"/>
    <property type="project" value="InterPro"/>
</dbReference>
<dbReference type="GO" id="GO:0003677">
    <property type="term" value="F:DNA binding"/>
    <property type="evidence" value="ECO:0007669"/>
    <property type="project" value="InterPro"/>
</dbReference>
<feature type="non-terminal residue" evidence="3">
    <location>
        <position position="1"/>
    </location>
</feature>
<dbReference type="Pfam" id="PF01609">
    <property type="entry name" value="DDE_Tnp_1"/>
    <property type="match status" value="1"/>
</dbReference>
<evidence type="ECO:0000313" key="4">
    <source>
        <dbReference type="Proteomes" id="UP000003146"/>
    </source>
</evidence>
<dbReference type="Proteomes" id="UP000003146">
    <property type="component" value="Unassembled WGS sequence"/>
</dbReference>
<dbReference type="SUPFAM" id="SSF53098">
    <property type="entry name" value="Ribonuclease H-like"/>
    <property type="match status" value="1"/>
</dbReference>
<dbReference type="EMBL" id="ABIY02000134">
    <property type="protein sequence ID" value="EDU98634.1"/>
    <property type="molecule type" value="Genomic_DNA"/>
</dbReference>
<proteinExistence type="predicted"/>
<dbReference type="AlphaFoldDB" id="B3JQX7"/>